<organism evidence="1 2">
    <name type="scientific">Paenibacillus donghaensis</name>
    <dbReference type="NCBI Taxonomy" id="414771"/>
    <lineage>
        <taxon>Bacteria</taxon>
        <taxon>Bacillati</taxon>
        <taxon>Bacillota</taxon>
        <taxon>Bacilli</taxon>
        <taxon>Bacillales</taxon>
        <taxon>Paenibacillaceae</taxon>
        <taxon>Paenibacillus</taxon>
    </lineage>
</organism>
<gene>
    <name evidence="1" type="ORF">B9T62_14690</name>
</gene>
<dbReference type="EMBL" id="CP021780">
    <property type="protein sequence ID" value="ASA21914.1"/>
    <property type="molecule type" value="Genomic_DNA"/>
</dbReference>
<evidence type="ECO:0000313" key="1">
    <source>
        <dbReference type="EMBL" id="ASA21914.1"/>
    </source>
</evidence>
<name>A0A2Z2K937_9BACL</name>
<dbReference type="AlphaFoldDB" id="A0A2Z2K937"/>
<dbReference type="RefSeq" id="WP_087915921.1">
    <property type="nucleotide sequence ID" value="NZ_CP021780.1"/>
</dbReference>
<accession>A0A2Z2K937</accession>
<reference evidence="1 2" key="1">
    <citation type="submission" date="2017-06" db="EMBL/GenBank/DDBJ databases">
        <title>Complete genome sequence of Paenibacillus donghaensis KCTC 13049T isolated from East Sea sediment, South Korea.</title>
        <authorList>
            <person name="Jung B.K."/>
            <person name="Hong S.-J."/>
            <person name="Shin J.-H."/>
        </authorList>
    </citation>
    <scope>NUCLEOTIDE SEQUENCE [LARGE SCALE GENOMIC DNA]</scope>
    <source>
        <strain evidence="1 2">KCTC 13049</strain>
    </source>
</reference>
<dbReference type="OrthoDB" id="2650698at2"/>
<dbReference type="KEGG" id="pdh:B9T62_14690"/>
<sequence>MKKKYIAVLMVLFVFLLLIPGYIEARNGMDSGTKDRLIEKYGLDKSTTSNWNVVDVGISNPVQLFIIISKVIVNPSVFAVQEVIYSLMD</sequence>
<protein>
    <submittedName>
        <fullName evidence="1">Uncharacterized protein</fullName>
    </submittedName>
</protein>
<proteinExistence type="predicted"/>
<dbReference type="Proteomes" id="UP000249890">
    <property type="component" value="Chromosome"/>
</dbReference>
<evidence type="ECO:0000313" key="2">
    <source>
        <dbReference type="Proteomes" id="UP000249890"/>
    </source>
</evidence>
<keyword evidence="2" id="KW-1185">Reference proteome</keyword>